<dbReference type="PANTHER" id="PTHR37479">
    <property type="entry name" value="CELL DIVISION PROTEIN FTSL"/>
    <property type="match status" value="1"/>
</dbReference>
<comment type="subunit">
    <text evidence="8">Part of a complex composed of FtsB, FtsL and FtsQ.</text>
</comment>
<evidence type="ECO:0000256" key="8">
    <source>
        <dbReference type="HAMAP-Rule" id="MF_00910"/>
    </source>
</evidence>
<dbReference type="GO" id="GO:0043093">
    <property type="term" value="P:FtsZ-dependent cytokinesis"/>
    <property type="evidence" value="ECO:0007669"/>
    <property type="project" value="UniProtKB-UniRule"/>
</dbReference>
<dbReference type="EMBL" id="MLHG01000035">
    <property type="protein sequence ID" value="OOF39648.1"/>
    <property type="molecule type" value="Genomic_DNA"/>
</dbReference>
<evidence type="ECO:0000256" key="4">
    <source>
        <dbReference type="ARBA" id="ARBA00022692"/>
    </source>
</evidence>
<accession>A0A1V3IFU6</accession>
<comment type="similarity">
    <text evidence="8">Belongs to the FtsL family.</text>
</comment>
<keyword evidence="5 8" id="KW-1133">Transmembrane helix</keyword>
<keyword evidence="7 8" id="KW-0131">Cell cycle</keyword>
<keyword evidence="11" id="KW-1185">Reference proteome</keyword>
<gene>
    <name evidence="8" type="primary">ftsL</name>
    <name evidence="10" type="ORF">BKK47_06065</name>
</gene>
<feature type="transmembrane region" description="Helical" evidence="8">
    <location>
        <begin position="24"/>
        <end position="43"/>
    </location>
</feature>
<dbReference type="RefSeq" id="WP_077494021.1">
    <property type="nucleotide sequence ID" value="NZ_MLHG01000035.1"/>
</dbReference>
<protein>
    <recommendedName>
        <fullName evidence="8 9">Cell division protein FtsL</fullName>
    </recommendedName>
</protein>
<evidence type="ECO:0000256" key="1">
    <source>
        <dbReference type="ARBA" id="ARBA00004401"/>
    </source>
</evidence>
<dbReference type="PANTHER" id="PTHR37479:SF1">
    <property type="entry name" value="CELL DIVISION PROTEIN FTSL"/>
    <property type="match status" value="1"/>
</dbReference>
<comment type="caution">
    <text evidence="10">The sequence shown here is derived from an EMBL/GenBank/DDBJ whole genome shotgun (WGS) entry which is preliminary data.</text>
</comment>
<keyword evidence="6 8" id="KW-0472">Membrane</keyword>
<evidence type="ECO:0000313" key="11">
    <source>
        <dbReference type="Proteomes" id="UP000189426"/>
    </source>
</evidence>
<reference evidence="10 11" key="1">
    <citation type="submission" date="2016-10" db="EMBL/GenBank/DDBJ databases">
        <title>Rodentibacter gen. nov. and new species.</title>
        <authorList>
            <person name="Christensen H."/>
        </authorList>
    </citation>
    <scope>NUCLEOTIDE SEQUENCE [LARGE SCALE GENOMIC DNA]</scope>
    <source>
        <strain evidence="10 11">Ppn418</strain>
    </source>
</reference>
<evidence type="ECO:0000313" key="10">
    <source>
        <dbReference type="EMBL" id="OOF39648.1"/>
    </source>
</evidence>
<evidence type="ECO:0000256" key="7">
    <source>
        <dbReference type="ARBA" id="ARBA00023306"/>
    </source>
</evidence>
<evidence type="ECO:0000256" key="2">
    <source>
        <dbReference type="ARBA" id="ARBA00022475"/>
    </source>
</evidence>
<keyword evidence="2 8" id="KW-1003">Cell membrane</keyword>
<dbReference type="HAMAP" id="MF_00910">
    <property type="entry name" value="FtsL"/>
    <property type="match status" value="1"/>
</dbReference>
<dbReference type="GO" id="GO:0032153">
    <property type="term" value="C:cell division site"/>
    <property type="evidence" value="ECO:0007669"/>
    <property type="project" value="UniProtKB-UniRule"/>
</dbReference>
<dbReference type="STRING" id="1908257.BKK47_06065"/>
<dbReference type="NCBIfam" id="TIGR02209">
    <property type="entry name" value="ftsL_broad"/>
    <property type="match status" value="1"/>
</dbReference>
<dbReference type="Proteomes" id="UP000189426">
    <property type="component" value="Unassembled WGS sequence"/>
</dbReference>
<keyword evidence="4 8" id="KW-0812">Transmembrane</keyword>
<keyword evidence="3 8" id="KW-0132">Cell division</keyword>
<evidence type="ECO:0000256" key="5">
    <source>
        <dbReference type="ARBA" id="ARBA00022989"/>
    </source>
</evidence>
<comment type="function">
    <text evidence="8">Essential cell division protein. May link together the upstream cell division proteins, which are predominantly cytoplasmic, with the downstream cell division proteins, which are predominantly periplasmic.</text>
</comment>
<keyword evidence="8" id="KW-0997">Cell inner membrane</keyword>
<name>A0A1V3IFU6_9PAST</name>
<proteinExistence type="inferred from homology"/>
<sequence>MLENNERYPLQNLLVEDLFSANKLVALLLLLILISAMATIWLTHQTRGLISENGQLVLQHQALQDEYRNLQLQEATEGDSTRVEFIAIGTLKMKRIDSDQEVVILE</sequence>
<evidence type="ECO:0000256" key="6">
    <source>
        <dbReference type="ARBA" id="ARBA00023136"/>
    </source>
</evidence>
<dbReference type="InterPro" id="IPR011922">
    <property type="entry name" value="Cell_div_FtsL"/>
</dbReference>
<evidence type="ECO:0000256" key="3">
    <source>
        <dbReference type="ARBA" id="ARBA00022618"/>
    </source>
</evidence>
<dbReference type="GO" id="GO:0005886">
    <property type="term" value="C:plasma membrane"/>
    <property type="evidence" value="ECO:0007669"/>
    <property type="project" value="UniProtKB-SubCell"/>
</dbReference>
<dbReference type="AlphaFoldDB" id="A0A1V3IFU6"/>
<dbReference type="Pfam" id="PF04999">
    <property type="entry name" value="FtsL"/>
    <property type="match status" value="1"/>
</dbReference>
<comment type="subcellular location">
    <subcellularLocation>
        <location evidence="8">Cell inner membrane</location>
        <topology evidence="8">Single-pass type II membrane protein</topology>
    </subcellularLocation>
    <subcellularLocation>
        <location evidence="1">Cell membrane</location>
        <topology evidence="1">Single-pass type II membrane protein</topology>
    </subcellularLocation>
    <text evidence="8">Localizes to the division septum where it forms a ring structure.</text>
</comment>
<organism evidence="10 11">
    <name type="scientific">Rodentibacter mrazii</name>
    <dbReference type="NCBI Taxonomy" id="1908257"/>
    <lineage>
        <taxon>Bacteria</taxon>
        <taxon>Pseudomonadati</taxon>
        <taxon>Pseudomonadota</taxon>
        <taxon>Gammaproteobacteria</taxon>
        <taxon>Pasteurellales</taxon>
        <taxon>Pasteurellaceae</taxon>
        <taxon>Rodentibacter</taxon>
    </lineage>
</organism>
<evidence type="ECO:0000256" key="9">
    <source>
        <dbReference type="NCBIfam" id="TIGR02209"/>
    </source>
</evidence>